<organism evidence="3 4">
    <name type="scientific">Chryseolinea serpens</name>
    <dbReference type="NCBI Taxonomy" id="947013"/>
    <lineage>
        <taxon>Bacteria</taxon>
        <taxon>Pseudomonadati</taxon>
        <taxon>Bacteroidota</taxon>
        <taxon>Cytophagia</taxon>
        <taxon>Cytophagales</taxon>
        <taxon>Fulvivirgaceae</taxon>
        <taxon>Chryseolinea</taxon>
    </lineage>
</organism>
<dbReference type="Proteomes" id="UP000184212">
    <property type="component" value="Unassembled WGS sequence"/>
</dbReference>
<dbReference type="PANTHER" id="PTHR47495:SF2">
    <property type="entry name" value="ALDEHYDE DEHYDROGENASE"/>
    <property type="match status" value="1"/>
</dbReference>
<dbReference type="InterPro" id="IPR000674">
    <property type="entry name" value="Ald_Oxase/Xan_DH_a/b"/>
</dbReference>
<keyword evidence="4" id="KW-1185">Reference proteome</keyword>
<protein>
    <submittedName>
        <fullName evidence="3">Isoquinoline 1-oxidoreductase, beta subunit</fullName>
    </submittedName>
</protein>
<dbReference type="RefSeq" id="WP_073133778.1">
    <property type="nucleotide sequence ID" value="NZ_FQWQ01000001.1"/>
</dbReference>
<dbReference type="GO" id="GO:0016491">
    <property type="term" value="F:oxidoreductase activity"/>
    <property type="evidence" value="ECO:0007669"/>
    <property type="project" value="InterPro"/>
</dbReference>
<dbReference type="PIRSF" id="PIRSF036389">
    <property type="entry name" value="IOR_B"/>
    <property type="match status" value="1"/>
</dbReference>
<dbReference type="InterPro" id="IPR012368">
    <property type="entry name" value="OxRdtase_Mopterin-bd_su_IorB"/>
</dbReference>
<dbReference type="Pfam" id="PF02738">
    <property type="entry name" value="MoCoBD_1"/>
    <property type="match status" value="1"/>
</dbReference>
<dbReference type="InterPro" id="IPR008274">
    <property type="entry name" value="AldOxase/xan_DH_MoCoBD1"/>
</dbReference>
<dbReference type="AlphaFoldDB" id="A0A1M5NFC2"/>
<dbReference type="PANTHER" id="PTHR47495">
    <property type="entry name" value="ALDEHYDE DEHYDROGENASE"/>
    <property type="match status" value="1"/>
</dbReference>
<dbReference type="NCBIfam" id="TIGR01409">
    <property type="entry name" value="TAT_signal_seq"/>
    <property type="match status" value="1"/>
</dbReference>
<accession>A0A1M5NFC2</accession>
<feature type="signal peptide" evidence="1">
    <location>
        <begin position="1"/>
        <end position="34"/>
    </location>
</feature>
<dbReference type="InterPro" id="IPR052516">
    <property type="entry name" value="N-heterocyclic_Hydroxylase"/>
</dbReference>
<dbReference type="SUPFAM" id="SSF56003">
    <property type="entry name" value="Molybdenum cofactor-binding domain"/>
    <property type="match status" value="2"/>
</dbReference>
<keyword evidence="1" id="KW-0732">Signal</keyword>
<reference evidence="3 4" key="1">
    <citation type="submission" date="2016-11" db="EMBL/GenBank/DDBJ databases">
        <authorList>
            <person name="Jaros S."/>
            <person name="Januszkiewicz K."/>
            <person name="Wedrychowicz H."/>
        </authorList>
    </citation>
    <scope>NUCLEOTIDE SEQUENCE [LARGE SCALE GENOMIC DNA]</scope>
    <source>
        <strain evidence="3 4">DSM 24574</strain>
    </source>
</reference>
<evidence type="ECO:0000313" key="3">
    <source>
        <dbReference type="EMBL" id="SHG88211.1"/>
    </source>
</evidence>
<dbReference type="InterPro" id="IPR037165">
    <property type="entry name" value="AldOxase/xan_DH_Mopterin-bd_sf"/>
</dbReference>
<dbReference type="InterPro" id="IPR046867">
    <property type="entry name" value="AldOxase/xan_DH_MoCoBD2"/>
</dbReference>
<name>A0A1M5NFC2_9BACT</name>
<dbReference type="Pfam" id="PF20256">
    <property type="entry name" value="MoCoBD_2"/>
    <property type="match status" value="2"/>
</dbReference>
<proteinExistence type="predicted"/>
<evidence type="ECO:0000259" key="2">
    <source>
        <dbReference type="SMART" id="SM01008"/>
    </source>
</evidence>
<dbReference type="Gene3D" id="3.30.365.10">
    <property type="entry name" value="Aldehyde oxidase/xanthine dehydrogenase, molybdopterin binding domain"/>
    <property type="match status" value="4"/>
</dbReference>
<dbReference type="Gene3D" id="3.90.1170.50">
    <property type="entry name" value="Aldehyde oxidase/xanthine dehydrogenase, a/b hammerhead"/>
    <property type="match status" value="1"/>
</dbReference>
<dbReference type="EMBL" id="FQWQ01000001">
    <property type="protein sequence ID" value="SHG88211.1"/>
    <property type="molecule type" value="Genomic_DNA"/>
</dbReference>
<dbReference type="PROSITE" id="PS51318">
    <property type="entry name" value="TAT"/>
    <property type="match status" value="1"/>
</dbReference>
<dbReference type="InterPro" id="IPR006311">
    <property type="entry name" value="TAT_signal"/>
</dbReference>
<sequence>METKNLTRRNFIKLSSLTGAALTIGFYFPTGAKAAEVMKSETADNLGIDLNAWISIDTNGKVTITNHRAEMGQGSFQSVPQIIAEELEVDLNDVRIVFAQGNNAKYGSQITGGSSTVRGTYKKLLHLSATAREMLIEAAAKKWNVPASECYAENGHVIHKPSGKKFNYGELVADASKLTPPTSVPLKDPKDYKVLRKPIPRQDTPLKVNGTATFGMDKKLPGMLYAVVERNPRFQGKLKGFDDTETKKVPGVKHVIPVKMSVFNTFREGVAVVADSIWSAMQGRKVLKVEWDDSGFEHFSTEQLYARMNDDLKTKDGLSFRTKGNFAAALEKADKKLEATYETPYESHSCMEPVNCTAHYQGDKLEIWGPIQGPDWVQDLLSPLMDLPKEKIIVNMTFLGGGFGRKAFMDYPHEAAVISKAVNAPVQVVWTREDDTTQGPFRPGMVYQCSGGLKDGRISAYKAKLAGQNMDHQWPGAQKDSYNGSTTEGFLEPYFESIPHYSFSDLPLDVPIPVMWWRSVYASTNGFAFESFMDELAVQAGKDPLDFRRQHLGEERYQTLINRLEEVSGWKNRKKNEGYGVSITECFSSIVGEVVKVSKKADGKVKVDKVWAVMDCGWYVNPDIIRAQVEGSIVMAIGAATVHATHFNDGKAVEQNFNTYKMPRITDTPEIEVHVVDNEEKAGGVGEPGLPPLSAALTNAIFDLTGKRIRKLPFNLEEV</sequence>
<gene>
    <name evidence="3" type="ORF">SAMN04488109_2303</name>
</gene>
<dbReference type="OrthoDB" id="9767994at2"/>
<feature type="chain" id="PRO_5012499979" evidence="1">
    <location>
        <begin position="35"/>
        <end position="719"/>
    </location>
</feature>
<feature type="domain" description="Aldehyde oxidase/xanthine dehydrogenase a/b hammerhead" evidence="2">
    <location>
        <begin position="209"/>
        <end position="295"/>
    </location>
</feature>
<dbReference type="InterPro" id="IPR019546">
    <property type="entry name" value="TAT_signal_bac_arc"/>
</dbReference>
<dbReference type="STRING" id="947013.SAMN04488109_2303"/>
<evidence type="ECO:0000313" key="4">
    <source>
        <dbReference type="Proteomes" id="UP000184212"/>
    </source>
</evidence>
<dbReference type="SMART" id="SM01008">
    <property type="entry name" value="Ald_Xan_dh_C"/>
    <property type="match status" value="1"/>
</dbReference>
<evidence type="ECO:0000256" key="1">
    <source>
        <dbReference type="SAM" id="SignalP"/>
    </source>
</evidence>